<evidence type="ECO:0000256" key="5">
    <source>
        <dbReference type="ARBA" id="ARBA00023136"/>
    </source>
</evidence>
<reference evidence="8 9" key="1">
    <citation type="submission" date="2018-02" db="EMBL/GenBank/DDBJ databases">
        <title>Complete genome sequencing of Faecalibacterium prausnitzii strains isolated from the human gut.</title>
        <authorList>
            <person name="Fitzgerald B.C."/>
            <person name="Shkoporov A.N."/>
            <person name="Ross P.R."/>
            <person name="Hill C."/>
        </authorList>
    </citation>
    <scope>NUCLEOTIDE SEQUENCE [LARGE SCALE GENOMIC DNA]</scope>
    <source>
        <strain evidence="8 9">APC942/31-1</strain>
    </source>
</reference>
<feature type="chain" id="PRO_5016635981" evidence="7">
    <location>
        <begin position="32"/>
        <end position="253"/>
    </location>
</feature>
<evidence type="ECO:0000313" key="9">
    <source>
        <dbReference type="Proteomes" id="UP000253208"/>
    </source>
</evidence>
<evidence type="ECO:0000256" key="3">
    <source>
        <dbReference type="ARBA" id="ARBA00022692"/>
    </source>
</evidence>
<dbReference type="InterPro" id="IPR005899">
    <property type="entry name" value="Na_pump_deCOase"/>
</dbReference>
<evidence type="ECO:0000256" key="1">
    <source>
        <dbReference type="ARBA" id="ARBA00004236"/>
    </source>
</evidence>
<dbReference type="EMBL" id="PSQG01000016">
    <property type="protein sequence ID" value="RCH43138.1"/>
    <property type="molecule type" value="Genomic_DNA"/>
</dbReference>
<evidence type="ECO:0000313" key="8">
    <source>
        <dbReference type="EMBL" id="RCH43138.1"/>
    </source>
</evidence>
<dbReference type="AlphaFoldDB" id="A0A367FXX9"/>
<gene>
    <name evidence="8" type="ORF">C4886_11870</name>
</gene>
<accession>A0A367FXX9</accession>
<dbReference type="PROSITE" id="PS51257">
    <property type="entry name" value="PROKAR_LIPOPROTEIN"/>
    <property type="match status" value="1"/>
</dbReference>
<dbReference type="GO" id="GO:0036376">
    <property type="term" value="P:sodium ion export across plasma membrane"/>
    <property type="evidence" value="ECO:0007669"/>
    <property type="project" value="InterPro"/>
</dbReference>
<feature type="transmembrane region" description="Helical" evidence="6">
    <location>
        <begin position="156"/>
        <end position="179"/>
    </location>
</feature>
<keyword evidence="4 6" id="KW-1133">Transmembrane helix</keyword>
<evidence type="ECO:0000256" key="6">
    <source>
        <dbReference type="SAM" id="Phobius"/>
    </source>
</evidence>
<protein>
    <submittedName>
        <fullName evidence="8">Sodium pump decarboxylase subunit gamma</fullName>
    </submittedName>
</protein>
<comment type="subcellular location">
    <subcellularLocation>
        <location evidence="1">Cell membrane</location>
    </subcellularLocation>
</comment>
<evidence type="ECO:0000256" key="2">
    <source>
        <dbReference type="ARBA" id="ARBA00022475"/>
    </source>
</evidence>
<sequence>MRQFYKKISSVCMALLCIAALLIGCTATAWAADEIDDSVKSQLVTTTKGLTDAIIAMSEDDIQGYLESEDAFTQSAASAWDGSREELGEKKGDIDEKDITVEYSDDQYTVVVPVSFEKNKANFTYVFDKSGTPTSLTVDVNYTLAQNMEKAAMNTVMGLGTVFVILVFLIFVISLFKYIPGLVEGKKKESKPAPAAAAPAPVAAPVAEPAVEDVTDDGELIAVIAAAIAASEGKTSTDGLVVRSIRKVNRRKR</sequence>
<evidence type="ECO:0000256" key="4">
    <source>
        <dbReference type="ARBA" id="ARBA00022989"/>
    </source>
</evidence>
<feature type="signal peptide" evidence="7">
    <location>
        <begin position="1"/>
        <end position="31"/>
    </location>
</feature>
<dbReference type="GO" id="GO:0005886">
    <property type="term" value="C:plasma membrane"/>
    <property type="evidence" value="ECO:0007669"/>
    <property type="project" value="UniProtKB-SubCell"/>
</dbReference>
<dbReference type="RefSeq" id="WP_114002440.1">
    <property type="nucleotide sequence ID" value="NZ_PSQG01000016.1"/>
</dbReference>
<keyword evidence="7" id="KW-0732">Signal</keyword>
<dbReference type="GO" id="GO:0015081">
    <property type="term" value="F:sodium ion transmembrane transporter activity"/>
    <property type="evidence" value="ECO:0007669"/>
    <property type="project" value="InterPro"/>
</dbReference>
<proteinExistence type="predicted"/>
<dbReference type="NCBIfam" id="TIGR01195">
    <property type="entry name" value="oadG_fam"/>
    <property type="match status" value="1"/>
</dbReference>
<keyword evidence="3 6" id="KW-0812">Transmembrane</keyword>
<keyword evidence="2" id="KW-1003">Cell membrane</keyword>
<evidence type="ECO:0000256" key="7">
    <source>
        <dbReference type="SAM" id="SignalP"/>
    </source>
</evidence>
<dbReference type="Proteomes" id="UP000253208">
    <property type="component" value="Unassembled WGS sequence"/>
</dbReference>
<comment type="caution">
    <text evidence="8">The sequence shown here is derived from an EMBL/GenBank/DDBJ whole genome shotgun (WGS) entry which is preliminary data.</text>
</comment>
<name>A0A367FXX9_9FIRM</name>
<organism evidence="8 9">
    <name type="scientific">Blautia obeum</name>
    <dbReference type="NCBI Taxonomy" id="40520"/>
    <lineage>
        <taxon>Bacteria</taxon>
        <taxon>Bacillati</taxon>
        <taxon>Bacillota</taxon>
        <taxon>Clostridia</taxon>
        <taxon>Lachnospirales</taxon>
        <taxon>Lachnospiraceae</taxon>
        <taxon>Blautia</taxon>
    </lineage>
</organism>
<keyword evidence="5 6" id="KW-0472">Membrane</keyword>
<dbReference type="Pfam" id="PF04277">
    <property type="entry name" value="OAD_gamma"/>
    <property type="match status" value="1"/>
</dbReference>